<reference evidence="2" key="1">
    <citation type="submission" date="2021-06" db="EMBL/GenBank/DDBJ databases">
        <title>Parelaphostrongylus tenuis whole genome reference sequence.</title>
        <authorList>
            <person name="Garwood T.J."/>
            <person name="Larsen P.A."/>
            <person name="Fountain-Jones N.M."/>
            <person name="Garbe J.R."/>
            <person name="Macchietto M.G."/>
            <person name="Kania S.A."/>
            <person name="Gerhold R.W."/>
            <person name="Richards J.E."/>
            <person name="Wolf T.M."/>
        </authorList>
    </citation>
    <scope>NUCLEOTIDE SEQUENCE</scope>
    <source>
        <strain evidence="2">MNPRO001-30</strain>
        <tissue evidence="2">Meninges</tissue>
    </source>
</reference>
<protein>
    <recommendedName>
        <fullName evidence="1">Glycosyl hydrolase family 63 C-terminal domain-containing protein</fullName>
    </recommendedName>
</protein>
<name>A0AAD5MF33_PARTN</name>
<evidence type="ECO:0000259" key="1">
    <source>
        <dbReference type="Pfam" id="PF03200"/>
    </source>
</evidence>
<feature type="domain" description="Glycosyl hydrolase family 63 C-terminal" evidence="1">
    <location>
        <begin position="24"/>
        <end position="88"/>
    </location>
</feature>
<evidence type="ECO:0000313" key="2">
    <source>
        <dbReference type="EMBL" id="KAJ1347872.1"/>
    </source>
</evidence>
<sequence length="104" mass="12284">MSLLLIRNEYQRSGLGHVLLRANPEHHLDLRCWLAVSSRFADRVAHLYEEERFKSDYASGAALLRNYGDLLCLHWSDNRKTGSNKVLFREQTRLLLMREWRLGE</sequence>
<proteinExistence type="predicted"/>
<evidence type="ECO:0000313" key="3">
    <source>
        <dbReference type="Proteomes" id="UP001196413"/>
    </source>
</evidence>
<dbReference type="Proteomes" id="UP001196413">
    <property type="component" value="Unassembled WGS sequence"/>
</dbReference>
<dbReference type="EMBL" id="JAHQIW010000392">
    <property type="protein sequence ID" value="KAJ1347872.1"/>
    <property type="molecule type" value="Genomic_DNA"/>
</dbReference>
<dbReference type="InterPro" id="IPR031335">
    <property type="entry name" value="Glyco_hydro_63_C"/>
</dbReference>
<keyword evidence="3" id="KW-1185">Reference proteome</keyword>
<gene>
    <name evidence="2" type="ORF">KIN20_003037</name>
</gene>
<organism evidence="2 3">
    <name type="scientific">Parelaphostrongylus tenuis</name>
    <name type="common">Meningeal worm</name>
    <dbReference type="NCBI Taxonomy" id="148309"/>
    <lineage>
        <taxon>Eukaryota</taxon>
        <taxon>Metazoa</taxon>
        <taxon>Ecdysozoa</taxon>
        <taxon>Nematoda</taxon>
        <taxon>Chromadorea</taxon>
        <taxon>Rhabditida</taxon>
        <taxon>Rhabditina</taxon>
        <taxon>Rhabditomorpha</taxon>
        <taxon>Strongyloidea</taxon>
        <taxon>Metastrongylidae</taxon>
        <taxon>Parelaphostrongylus</taxon>
    </lineage>
</organism>
<dbReference type="Pfam" id="PF03200">
    <property type="entry name" value="Glyco_hydro_63"/>
    <property type="match status" value="1"/>
</dbReference>
<dbReference type="AlphaFoldDB" id="A0AAD5MF33"/>
<comment type="caution">
    <text evidence="2">The sequence shown here is derived from an EMBL/GenBank/DDBJ whole genome shotgun (WGS) entry which is preliminary data.</text>
</comment>
<accession>A0AAD5MF33</accession>